<evidence type="ECO:0000256" key="2">
    <source>
        <dbReference type="ARBA" id="ARBA00022448"/>
    </source>
</evidence>
<dbReference type="PROSITE" id="PS00202">
    <property type="entry name" value="RUBREDOXIN"/>
    <property type="match status" value="2"/>
</dbReference>
<sequence length="171" mass="18497">MAKYRCPDCGYIYDETAGHPHEGFLPGTPWSAVPQSWCCPDCAVRDKVDFELIERSPVAAPHSAAMVATRSAPTTAQASPTVVMERPVASAQSDAAPVADAAWQQVAGAEAPAGALYRKWICITCGHIYDEALGDEREGFAPGTLFEDIPDDWCCPDCGATKKDYVHYEEK</sequence>
<dbReference type="InterPro" id="IPR024935">
    <property type="entry name" value="Rubredoxin_dom"/>
</dbReference>
<dbReference type="EMBL" id="JAATTO010000055">
    <property type="protein sequence ID" value="MBC9982779.1"/>
    <property type="molecule type" value="Genomic_DNA"/>
</dbReference>
<evidence type="ECO:0000313" key="9">
    <source>
        <dbReference type="Proteomes" id="UP000639516"/>
    </source>
</evidence>
<protein>
    <recommendedName>
        <fullName evidence="6">Rubredoxin</fullName>
    </recommendedName>
</protein>
<evidence type="ECO:0000259" key="7">
    <source>
        <dbReference type="PROSITE" id="PS50903"/>
    </source>
</evidence>
<evidence type="ECO:0000313" key="8">
    <source>
        <dbReference type="EMBL" id="MBC9982779.1"/>
    </source>
</evidence>
<evidence type="ECO:0000256" key="5">
    <source>
        <dbReference type="ARBA" id="ARBA00023004"/>
    </source>
</evidence>
<keyword evidence="4 6" id="KW-0249">Electron transport</keyword>
<evidence type="ECO:0000256" key="1">
    <source>
        <dbReference type="ARBA" id="ARBA00001965"/>
    </source>
</evidence>
<keyword evidence="5 6" id="KW-0408">Iron</keyword>
<dbReference type="InterPro" id="IPR024934">
    <property type="entry name" value="Rubredoxin-like_dom"/>
</dbReference>
<feature type="domain" description="Rubredoxin-like" evidence="7">
    <location>
        <begin position="117"/>
        <end position="168"/>
    </location>
</feature>
<accession>A0ABR7UFA1</accession>
<reference evidence="8 9" key="1">
    <citation type="journal article" date="2020" name="Arch. Microbiol.">
        <title>Bradyrhizobium campsiandrae sp. nov., a nitrogen-fixing bacterial strain isolated from a native leguminous tree from the Amazon adapted to flooded conditions.</title>
        <authorList>
            <person name="Cabral Michel D."/>
            <person name="Martins da Costa E."/>
            <person name="Azarias Guimaraes A."/>
            <person name="Soares de Carvalho T."/>
            <person name="Santos de Castro Caputo P."/>
            <person name="Willems A."/>
            <person name="de Souza Moreira F.M."/>
        </authorList>
    </citation>
    <scope>NUCLEOTIDE SEQUENCE [LARGE SCALE GENOMIC DNA]</scope>
    <source>
        <strain evidence="9">INPA 384B</strain>
    </source>
</reference>
<comment type="similarity">
    <text evidence="6">Belongs to the rubredoxin family.</text>
</comment>
<comment type="cofactor">
    <cofactor evidence="1 6">
        <name>Fe(3+)</name>
        <dbReference type="ChEBI" id="CHEBI:29034"/>
    </cofactor>
</comment>
<dbReference type="SUPFAM" id="SSF57802">
    <property type="entry name" value="Rubredoxin-like"/>
    <property type="match status" value="2"/>
</dbReference>
<keyword evidence="3 6" id="KW-0479">Metal-binding</keyword>
<keyword evidence="2" id="KW-0813">Transport</keyword>
<dbReference type="PRINTS" id="PR00163">
    <property type="entry name" value="RUBREDOXIN"/>
</dbReference>
<dbReference type="RefSeq" id="WP_188149250.1">
    <property type="nucleotide sequence ID" value="NZ_JAATTO010000055.1"/>
</dbReference>
<dbReference type="Pfam" id="PF00301">
    <property type="entry name" value="Rubredoxin"/>
    <property type="match status" value="2"/>
</dbReference>
<evidence type="ECO:0000256" key="4">
    <source>
        <dbReference type="ARBA" id="ARBA00022982"/>
    </source>
</evidence>
<gene>
    <name evidence="8" type="ORF">HA482_31705</name>
</gene>
<dbReference type="CDD" id="cd00730">
    <property type="entry name" value="rubredoxin"/>
    <property type="match status" value="2"/>
</dbReference>
<dbReference type="InterPro" id="IPR018527">
    <property type="entry name" value="Rubredoxin_Fe_BS"/>
</dbReference>
<dbReference type="PANTHER" id="PTHR47627">
    <property type="entry name" value="RUBREDOXIN"/>
    <property type="match status" value="1"/>
</dbReference>
<proteinExistence type="inferred from homology"/>
<organism evidence="8 9">
    <name type="scientific">Bradyrhizobium campsiandrae</name>
    <dbReference type="NCBI Taxonomy" id="1729892"/>
    <lineage>
        <taxon>Bacteria</taxon>
        <taxon>Pseudomonadati</taxon>
        <taxon>Pseudomonadota</taxon>
        <taxon>Alphaproteobacteria</taxon>
        <taxon>Hyphomicrobiales</taxon>
        <taxon>Nitrobacteraceae</taxon>
        <taxon>Bradyrhizobium</taxon>
    </lineage>
</organism>
<keyword evidence="9" id="KW-1185">Reference proteome</keyword>
<evidence type="ECO:0000256" key="3">
    <source>
        <dbReference type="ARBA" id="ARBA00022723"/>
    </source>
</evidence>
<comment type="caution">
    <text evidence="8">The sequence shown here is derived from an EMBL/GenBank/DDBJ whole genome shotgun (WGS) entry which is preliminary data.</text>
</comment>
<dbReference type="PROSITE" id="PS50903">
    <property type="entry name" value="RUBREDOXIN_LIKE"/>
    <property type="match status" value="2"/>
</dbReference>
<name>A0ABR7UFA1_9BRAD</name>
<feature type="domain" description="Rubredoxin-like" evidence="7">
    <location>
        <begin position="1"/>
        <end position="53"/>
    </location>
</feature>
<evidence type="ECO:0000256" key="6">
    <source>
        <dbReference type="RuleBase" id="RU003820"/>
    </source>
</evidence>
<dbReference type="InterPro" id="IPR050526">
    <property type="entry name" value="Rubredoxin_ET"/>
</dbReference>
<dbReference type="Proteomes" id="UP000639516">
    <property type="component" value="Unassembled WGS sequence"/>
</dbReference>
<dbReference type="PANTHER" id="PTHR47627:SF1">
    <property type="entry name" value="RUBREDOXIN-1-RELATED"/>
    <property type="match status" value="1"/>
</dbReference>
<dbReference type="Gene3D" id="2.20.28.10">
    <property type="match status" value="2"/>
</dbReference>